<accession>A0A0F9PXA4</accession>
<feature type="transmembrane region" description="Helical" evidence="1">
    <location>
        <begin position="26"/>
        <end position="44"/>
    </location>
</feature>
<reference evidence="2" key="1">
    <citation type="journal article" date="2015" name="Nature">
        <title>Complex archaea that bridge the gap between prokaryotes and eukaryotes.</title>
        <authorList>
            <person name="Spang A."/>
            <person name="Saw J.H."/>
            <person name="Jorgensen S.L."/>
            <person name="Zaremba-Niedzwiedzka K."/>
            <person name="Martijn J."/>
            <person name="Lind A.E."/>
            <person name="van Eijk R."/>
            <person name="Schleper C."/>
            <person name="Guy L."/>
            <person name="Ettema T.J."/>
        </authorList>
    </citation>
    <scope>NUCLEOTIDE SEQUENCE</scope>
</reference>
<keyword evidence="1" id="KW-1133">Transmembrane helix</keyword>
<dbReference type="AlphaFoldDB" id="A0A0F9PXA4"/>
<comment type="caution">
    <text evidence="2">The sequence shown here is derived from an EMBL/GenBank/DDBJ whole genome shotgun (WGS) entry which is preliminary data.</text>
</comment>
<keyword evidence="1" id="KW-0472">Membrane</keyword>
<proteinExistence type="predicted"/>
<sequence>MIRQNSLKNSQKNTYIARFVCTYAQIFPRYIYIFLYISSLSIYAQKGGWKRKGKNYYWGGSGGFRFVHAKKNQKDVCTYK</sequence>
<gene>
    <name evidence="2" type="ORF">LCGC14_0789530</name>
</gene>
<protein>
    <submittedName>
        <fullName evidence="2">Uncharacterized protein</fullName>
    </submittedName>
</protein>
<evidence type="ECO:0000256" key="1">
    <source>
        <dbReference type="SAM" id="Phobius"/>
    </source>
</evidence>
<evidence type="ECO:0000313" key="2">
    <source>
        <dbReference type="EMBL" id="KKN34849.1"/>
    </source>
</evidence>
<name>A0A0F9PXA4_9ZZZZ</name>
<organism evidence="2">
    <name type="scientific">marine sediment metagenome</name>
    <dbReference type="NCBI Taxonomy" id="412755"/>
    <lineage>
        <taxon>unclassified sequences</taxon>
        <taxon>metagenomes</taxon>
        <taxon>ecological metagenomes</taxon>
    </lineage>
</organism>
<dbReference type="EMBL" id="LAZR01002080">
    <property type="protein sequence ID" value="KKN34849.1"/>
    <property type="molecule type" value="Genomic_DNA"/>
</dbReference>
<keyword evidence="1" id="KW-0812">Transmembrane</keyword>